<dbReference type="Pfam" id="PF03401">
    <property type="entry name" value="TctC"/>
    <property type="match status" value="1"/>
</dbReference>
<dbReference type="Gene3D" id="3.40.190.150">
    <property type="entry name" value="Bordetella uptake gene, domain 1"/>
    <property type="match status" value="1"/>
</dbReference>
<dbReference type="Gene3D" id="3.40.190.10">
    <property type="entry name" value="Periplasmic binding protein-like II"/>
    <property type="match status" value="1"/>
</dbReference>
<dbReference type="Proteomes" id="UP000773614">
    <property type="component" value="Unassembled WGS sequence"/>
</dbReference>
<accession>A0A964WUI8</accession>
<comment type="caution">
    <text evidence="3">The sequence shown here is derived from an EMBL/GenBank/DDBJ whole genome shotgun (WGS) entry which is preliminary data.</text>
</comment>
<comment type="similarity">
    <text evidence="1">Belongs to the UPF0065 (bug) family.</text>
</comment>
<reference evidence="3" key="1">
    <citation type="submission" date="2019-03" db="EMBL/GenBank/DDBJ databases">
        <title>Afifella sp. nov., isolated from activated sludge.</title>
        <authorList>
            <person name="Li Q."/>
            <person name="Liu Y."/>
        </authorList>
    </citation>
    <scope>NUCLEOTIDE SEQUENCE</scope>
    <source>
        <strain evidence="3">L72</strain>
    </source>
</reference>
<dbReference type="CDD" id="cd07012">
    <property type="entry name" value="PBP2_Bug_TTT"/>
    <property type="match status" value="1"/>
</dbReference>
<dbReference type="PANTHER" id="PTHR42928">
    <property type="entry name" value="TRICARBOXYLATE-BINDING PROTEIN"/>
    <property type="match status" value="1"/>
</dbReference>
<feature type="chain" id="PRO_5037562088" evidence="2">
    <location>
        <begin position="23"/>
        <end position="320"/>
    </location>
</feature>
<feature type="signal peptide" evidence="2">
    <location>
        <begin position="1"/>
        <end position="22"/>
    </location>
</feature>
<evidence type="ECO:0000256" key="2">
    <source>
        <dbReference type="SAM" id="SignalP"/>
    </source>
</evidence>
<sequence length="320" mass="32858">MKSSLTAVLAAAGILLSGAAFAQDAWPTKPITIIVPYAPGGYTDGVTRITAKYLEGKLGHAVVVDNRGGAGGILGTEITADAAPDGYTFCMCSSGAVSIAPVAQKVGYDPLKDFAPVSIVSTTPQVVIANPSVPVSNMAELVQYGKDHPGELNYGSSGIGGLMNYSVELFQSMTGAKFVHVPFKGGAPATAAVVAGEVQLSFTNMSDAIPQIEAKTVKGLAVTSKERSEYLPDLPPAADVAPGFEAISWNGVMAPAGTPQPIVDKLAGTLAEMAKDADVKAGMAKMGATLVATTPDEFKARIAGEVETWTGVLKEIEAKK</sequence>
<organism evidence="3 4">
    <name type="scientific">Propylenella binzhouense</name>
    <dbReference type="NCBI Taxonomy" id="2555902"/>
    <lineage>
        <taxon>Bacteria</taxon>
        <taxon>Pseudomonadati</taxon>
        <taxon>Pseudomonadota</taxon>
        <taxon>Alphaproteobacteria</taxon>
        <taxon>Hyphomicrobiales</taxon>
        <taxon>Propylenellaceae</taxon>
        <taxon>Propylenella</taxon>
    </lineage>
</organism>
<dbReference type="AlphaFoldDB" id="A0A964WUI8"/>
<evidence type="ECO:0000313" key="4">
    <source>
        <dbReference type="Proteomes" id="UP000773614"/>
    </source>
</evidence>
<keyword evidence="4" id="KW-1185">Reference proteome</keyword>
<evidence type="ECO:0000313" key="3">
    <source>
        <dbReference type="EMBL" id="MYZ49116.1"/>
    </source>
</evidence>
<dbReference type="InterPro" id="IPR042100">
    <property type="entry name" value="Bug_dom1"/>
</dbReference>
<keyword evidence="2" id="KW-0732">Signal</keyword>
<dbReference type="EMBL" id="SPKJ01000060">
    <property type="protein sequence ID" value="MYZ49116.1"/>
    <property type="molecule type" value="Genomic_DNA"/>
</dbReference>
<dbReference type="InterPro" id="IPR005064">
    <property type="entry name" value="BUG"/>
</dbReference>
<name>A0A964WUI8_9HYPH</name>
<dbReference type="SUPFAM" id="SSF53850">
    <property type="entry name" value="Periplasmic binding protein-like II"/>
    <property type="match status" value="1"/>
</dbReference>
<gene>
    <name evidence="3" type="ORF">E4O86_15485</name>
</gene>
<dbReference type="RefSeq" id="WP_161141461.1">
    <property type="nucleotide sequence ID" value="NZ_SPKJ01000060.1"/>
</dbReference>
<proteinExistence type="inferred from homology"/>
<dbReference type="OrthoDB" id="7375033at2"/>
<dbReference type="PANTHER" id="PTHR42928:SF5">
    <property type="entry name" value="BLR1237 PROTEIN"/>
    <property type="match status" value="1"/>
</dbReference>
<evidence type="ECO:0000256" key="1">
    <source>
        <dbReference type="ARBA" id="ARBA00006987"/>
    </source>
</evidence>
<protein>
    <submittedName>
        <fullName evidence="3">Tripartite tricarboxylate transporter substrate binding protein</fullName>
    </submittedName>
</protein>
<dbReference type="PIRSF" id="PIRSF017082">
    <property type="entry name" value="YflP"/>
    <property type="match status" value="1"/>
</dbReference>